<dbReference type="Proteomes" id="UP001196097">
    <property type="component" value="Chromosome"/>
</dbReference>
<organism evidence="1 2">
    <name type="scientific">Acidithiobacillus ferruginosus</name>
    <dbReference type="NCBI Taxonomy" id="3063951"/>
    <lineage>
        <taxon>Bacteria</taxon>
        <taxon>Pseudomonadati</taxon>
        <taxon>Pseudomonadota</taxon>
        <taxon>Acidithiobacillia</taxon>
        <taxon>Acidithiobacillales</taxon>
        <taxon>Acidithiobacillaceae</taxon>
        <taxon>Acidithiobacillus</taxon>
    </lineage>
</organism>
<reference evidence="1 2" key="1">
    <citation type="journal article" date="2021" name="ISME J.">
        <title>Genomic evolution of the class Acidithiobacillia: deep-branching Proteobacteria living in extreme acidic conditions.</title>
        <authorList>
            <person name="Moya-Beltran A."/>
            <person name="Beard S."/>
            <person name="Rojas-Villalobos C."/>
            <person name="Issotta F."/>
            <person name="Gallardo Y."/>
            <person name="Ulloa R."/>
            <person name="Giaveno A."/>
            <person name="Degli Esposti M."/>
            <person name="Johnson D.B."/>
            <person name="Quatrini R."/>
        </authorList>
    </citation>
    <scope>NUCLEOTIDE SEQUENCE [LARGE SCALE GENOMIC DNA]</scope>
    <source>
        <strain evidence="1 2">CF3</strain>
    </source>
</reference>
<evidence type="ECO:0000313" key="1">
    <source>
        <dbReference type="EMBL" id="XRP73672.1"/>
    </source>
</evidence>
<dbReference type="EMBL" id="CP130946">
    <property type="protein sequence ID" value="XRP73672.1"/>
    <property type="molecule type" value="Genomic_DNA"/>
</dbReference>
<sequence>MPGIATSEIEVSLVSSKGFWLLVDNDELFVSYAEFPWFKHATVEQITTVELLSPNHLYWPMLDVDLAVESIRNPASFPLISKSNPSFQQTR</sequence>
<keyword evidence="2" id="KW-1185">Reference proteome</keyword>
<evidence type="ECO:0000313" key="2">
    <source>
        <dbReference type="Proteomes" id="UP001196097"/>
    </source>
</evidence>
<proteinExistence type="predicted"/>
<accession>A0ACD5IIT5</accession>
<protein>
    <submittedName>
        <fullName evidence="1">DUF2442 domain-containing protein</fullName>
    </submittedName>
</protein>
<gene>
    <name evidence="1" type="ORF">HF292_003225</name>
</gene>
<name>A0ACD5IIT5_9PROT</name>